<evidence type="ECO:0000259" key="3">
    <source>
        <dbReference type="PROSITE" id="PS51186"/>
    </source>
</evidence>
<dbReference type="GO" id="GO:0016747">
    <property type="term" value="F:acyltransferase activity, transferring groups other than amino-acyl groups"/>
    <property type="evidence" value="ECO:0007669"/>
    <property type="project" value="InterPro"/>
</dbReference>
<dbReference type="PANTHER" id="PTHR43877:SF2">
    <property type="entry name" value="AMINOALKYLPHOSPHONATE N-ACETYLTRANSFERASE-RELATED"/>
    <property type="match status" value="1"/>
</dbReference>
<reference evidence="4" key="1">
    <citation type="submission" date="2022-04" db="EMBL/GenBank/DDBJ databases">
        <title>Hymenobacter sp. isolated from the air.</title>
        <authorList>
            <person name="Won M."/>
            <person name="Lee C.-M."/>
            <person name="Woen H.-Y."/>
            <person name="Kwon S.-W."/>
        </authorList>
    </citation>
    <scope>NUCLEOTIDE SEQUENCE</scope>
    <source>
        <strain evidence="4">5116S-3</strain>
    </source>
</reference>
<dbReference type="InterPro" id="IPR050832">
    <property type="entry name" value="Bact_Acetyltransf"/>
</dbReference>
<keyword evidence="2" id="KW-0012">Acyltransferase</keyword>
<dbReference type="Gene3D" id="3.40.630.30">
    <property type="match status" value="1"/>
</dbReference>
<evidence type="ECO:0000313" key="4">
    <source>
        <dbReference type="EMBL" id="UOQ73012.1"/>
    </source>
</evidence>
<dbReference type="CDD" id="cd04301">
    <property type="entry name" value="NAT_SF"/>
    <property type="match status" value="1"/>
</dbReference>
<dbReference type="EMBL" id="CP095046">
    <property type="protein sequence ID" value="UOQ73012.1"/>
    <property type="molecule type" value="Genomic_DNA"/>
</dbReference>
<dbReference type="SUPFAM" id="SSF55729">
    <property type="entry name" value="Acyl-CoA N-acyltransferases (Nat)"/>
    <property type="match status" value="1"/>
</dbReference>
<organism evidence="4 5">
    <name type="scientific">Hymenobacter cellulosilyticus</name>
    <dbReference type="NCBI Taxonomy" id="2932248"/>
    <lineage>
        <taxon>Bacteria</taxon>
        <taxon>Pseudomonadati</taxon>
        <taxon>Bacteroidota</taxon>
        <taxon>Cytophagia</taxon>
        <taxon>Cytophagales</taxon>
        <taxon>Hymenobacteraceae</taxon>
        <taxon>Hymenobacter</taxon>
    </lineage>
</organism>
<sequence>MHTSLVFALPYNRLMPTIRPAITADLPAILNLVRHVVPLMQASGNQQWSADYPNEEVFRQDIAREQLWVAELDGQIAGVAALTQDQDEEYAQADWDPTETAIVTHRLAVDPNAQGKGVAAALLDQAEKLARAWGLKSLRVDTNSENAATQRLFPKLGYRFAGEITLAFRPGLRFFCYEKRLE</sequence>
<protein>
    <submittedName>
        <fullName evidence="4">GNAT family N-acetyltransferase</fullName>
    </submittedName>
</protein>
<evidence type="ECO:0000256" key="1">
    <source>
        <dbReference type="ARBA" id="ARBA00022679"/>
    </source>
</evidence>
<keyword evidence="1" id="KW-0808">Transferase</keyword>
<evidence type="ECO:0000313" key="5">
    <source>
        <dbReference type="Proteomes" id="UP000831796"/>
    </source>
</evidence>
<keyword evidence="5" id="KW-1185">Reference proteome</keyword>
<dbReference type="RefSeq" id="WP_244676367.1">
    <property type="nucleotide sequence ID" value="NZ_CP095046.1"/>
</dbReference>
<accession>A0A8T9Q7V9</accession>
<dbReference type="Pfam" id="PF00583">
    <property type="entry name" value="Acetyltransf_1"/>
    <property type="match status" value="1"/>
</dbReference>
<dbReference type="InterPro" id="IPR000182">
    <property type="entry name" value="GNAT_dom"/>
</dbReference>
<dbReference type="AlphaFoldDB" id="A0A8T9Q7V9"/>
<dbReference type="Proteomes" id="UP000831796">
    <property type="component" value="Chromosome"/>
</dbReference>
<proteinExistence type="predicted"/>
<evidence type="ECO:0000256" key="2">
    <source>
        <dbReference type="ARBA" id="ARBA00023315"/>
    </source>
</evidence>
<feature type="domain" description="N-acetyltransferase" evidence="3">
    <location>
        <begin position="16"/>
        <end position="182"/>
    </location>
</feature>
<dbReference type="PANTHER" id="PTHR43877">
    <property type="entry name" value="AMINOALKYLPHOSPHONATE N-ACETYLTRANSFERASE-RELATED-RELATED"/>
    <property type="match status" value="1"/>
</dbReference>
<dbReference type="KEGG" id="hcu:MUN79_03260"/>
<gene>
    <name evidence="4" type="ORF">MUN79_03260</name>
</gene>
<dbReference type="InterPro" id="IPR016181">
    <property type="entry name" value="Acyl_CoA_acyltransferase"/>
</dbReference>
<name>A0A8T9Q7V9_9BACT</name>
<dbReference type="PROSITE" id="PS51186">
    <property type="entry name" value="GNAT"/>
    <property type="match status" value="1"/>
</dbReference>